<reference evidence="2" key="1">
    <citation type="journal article" date="2009" name="Rice">
        <title>De Novo Next Generation Sequencing of Plant Genomes.</title>
        <authorList>
            <person name="Rounsley S."/>
            <person name="Marri P.R."/>
            <person name="Yu Y."/>
            <person name="He R."/>
            <person name="Sisneros N."/>
            <person name="Goicoechea J.L."/>
            <person name="Lee S.J."/>
            <person name="Angelova A."/>
            <person name="Kudrna D."/>
            <person name="Luo M."/>
            <person name="Affourtit J."/>
            <person name="Desany B."/>
            <person name="Knight J."/>
            <person name="Niazi F."/>
            <person name="Egholm M."/>
            <person name="Wing R.A."/>
        </authorList>
    </citation>
    <scope>NUCLEOTIDE SEQUENCE [LARGE SCALE GENOMIC DNA]</scope>
    <source>
        <strain evidence="2">cv. IRGC 105608</strain>
    </source>
</reference>
<feature type="compositionally biased region" description="Basic and acidic residues" evidence="1">
    <location>
        <begin position="1"/>
        <end position="12"/>
    </location>
</feature>
<dbReference type="Gramene" id="OBART06G17300.1">
    <property type="protein sequence ID" value="OBART06G17300.1"/>
    <property type="gene ID" value="OBART06G17300"/>
</dbReference>
<evidence type="ECO:0000313" key="3">
    <source>
        <dbReference type="Proteomes" id="UP000026960"/>
    </source>
</evidence>
<protein>
    <submittedName>
        <fullName evidence="2">Uncharacterized protein</fullName>
    </submittedName>
</protein>
<name>A0A0D3GHG2_9ORYZ</name>
<organism evidence="2">
    <name type="scientific">Oryza barthii</name>
    <dbReference type="NCBI Taxonomy" id="65489"/>
    <lineage>
        <taxon>Eukaryota</taxon>
        <taxon>Viridiplantae</taxon>
        <taxon>Streptophyta</taxon>
        <taxon>Embryophyta</taxon>
        <taxon>Tracheophyta</taxon>
        <taxon>Spermatophyta</taxon>
        <taxon>Magnoliopsida</taxon>
        <taxon>Liliopsida</taxon>
        <taxon>Poales</taxon>
        <taxon>Poaceae</taxon>
        <taxon>BOP clade</taxon>
        <taxon>Oryzoideae</taxon>
        <taxon>Oryzeae</taxon>
        <taxon>Oryzinae</taxon>
        <taxon>Oryza</taxon>
    </lineage>
</organism>
<feature type="compositionally biased region" description="Pro residues" evidence="1">
    <location>
        <begin position="84"/>
        <end position="94"/>
    </location>
</feature>
<dbReference type="HOGENOM" id="CLU_2124656_0_0_1"/>
<dbReference type="PaxDb" id="65489-OBART06G17300.1"/>
<feature type="compositionally biased region" description="Low complexity" evidence="1">
    <location>
        <begin position="95"/>
        <end position="104"/>
    </location>
</feature>
<dbReference type="AlphaFoldDB" id="A0A0D3GHG2"/>
<sequence>MAVVDHRGDKENVPPQSAAAAAARLHGAVAVKKLKLKRLGKERRRVPLRDITNLFLAATAAADSAEAPPRWQPLEGSSERPEAEFPPPPAPAPAPATATATATATAQSWLAGGVVLKPGRCSLRKEFR</sequence>
<accession>A0A0D3GHG2</accession>
<dbReference type="Proteomes" id="UP000026960">
    <property type="component" value="Chromosome 6"/>
</dbReference>
<evidence type="ECO:0000256" key="1">
    <source>
        <dbReference type="SAM" id="MobiDB-lite"/>
    </source>
</evidence>
<dbReference type="EnsemblPlants" id="OBART06G17300.1">
    <property type="protein sequence ID" value="OBART06G17300.1"/>
    <property type="gene ID" value="OBART06G17300"/>
</dbReference>
<reference evidence="2" key="2">
    <citation type="submission" date="2015-03" db="UniProtKB">
        <authorList>
            <consortium name="EnsemblPlants"/>
        </authorList>
    </citation>
    <scope>IDENTIFICATION</scope>
</reference>
<proteinExistence type="predicted"/>
<evidence type="ECO:0000313" key="2">
    <source>
        <dbReference type="EnsemblPlants" id="OBART06G17300.1"/>
    </source>
</evidence>
<dbReference type="eggNOG" id="ENOG502R660">
    <property type="taxonomic scope" value="Eukaryota"/>
</dbReference>
<feature type="region of interest" description="Disordered" evidence="1">
    <location>
        <begin position="1"/>
        <end position="20"/>
    </location>
</feature>
<keyword evidence="3" id="KW-1185">Reference proteome</keyword>
<feature type="region of interest" description="Disordered" evidence="1">
    <location>
        <begin position="61"/>
        <end position="104"/>
    </location>
</feature>